<accession>A0ACB9DFU5</accession>
<name>A0ACB9DFU5_9ASTR</name>
<gene>
    <name evidence="1" type="ORF">L1987_58652</name>
</gene>
<reference evidence="1 2" key="2">
    <citation type="journal article" date="2022" name="Mol. Ecol. Resour.">
        <title>The genomes of chicory, endive, great burdock and yacon provide insights into Asteraceae paleo-polyploidization history and plant inulin production.</title>
        <authorList>
            <person name="Fan W."/>
            <person name="Wang S."/>
            <person name="Wang H."/>
            <person name="Wang A."/>
            <person name="Jiang F."/>
            <person name="Liu H."/>
            <person name="Zhao H."/>
            <person name="Xu D."/>
            <person name="Zhang Y."/>
        </authorList>
    </citation>
    <scope>NUCLEOTIDE SEQUENCE [LARGE SCALE GENOMIC DNA]</scope>
    <source>
        <strain evidence="2">cv. Yunnan</strain>
        <tissue evidence="1">Leaves</tissue>
    </source>
</reference>
<keyword evidence="2" id="KW-1185">Reference proteome</keyword>
<sequence length="188" mass="22401">MILSWLNLRYGKIEVDGAMGTYLENHKESPDQTDEEFRQQIWDYVIQKTGNQQELNLESCIGFLDLLKIHDLMMKYKVAFKLEFDRVVKWFVENYLKIMKKVLKNGTKINLFDLYLHEWERNKWKRQRVCANHVNNNQARTHEPSEEEPDDTNVEDSKDFILIENEDGEHQRLGLRRLGGILGFNRLG</sequence>
<comment type="caution">
    <text evidence="1">The sequence shown here is derived from an EMBL/GenBank/DDBJ whole genome shotgun (WGS) entry which is preliminary data.</text>
</comment>
<evidence type="ECO:0000313" key="1">
    <source>
        <dbReference type="EMBL" id="KAI3745538.1"/>
    </source>
</evidence>
<protein>
    <submittedName>
        <fullName evidence="1">Uncharacterized protein</fullName>
    </submittedName>
</protein>
<organism evidence="1 2">
    <name type="scientific">Smallanthus sonchifolius</name>
    <dbReference type="NCBI Taxonomy" id="185202"/>
    <lineage>
        <taxon>Eukaryota</taxon>
        <taxon>Viridiplantae</taxon>
        <taxon>Streptophyta</taxon>
        <taxon>Embryophyta</taxon>
        <taxon>Tracheophyta</taxon>
        <taxon>Spermatophyta</taxon>
        <taxon>Magnoliopsida</taxon>
        <taxon>eudicotyledons</taxon>
        <taxon>Gunneridae</taxon>
        <taxon>Pentapetalae</taxon>
        <taxon>asterids</taxon>
        <taxon>campanulids</taxon>
        <taxon>Asterales</taxon>
        <taxon>Asteraceae</taxon>
        <taxon>Asteroideae</taxon>
        <taxon>Heliantheae alliance</taxon>
        <taxon>Millerieae</taxon>
        <taxon>Smallanthus</taxon>
    </lineage>
</organism>
<dbReference type="Proteomes" id="UP001056120">
    <property type="component" value="Linkage Group LG19"/>
</dbReference>
<dbReference type="EMBL" id="CM042036">
    <property type="protein sequence ID" value="KAI3745538.1"/>
    <property type="molecule type" value="Genomic_DNA"/>
</dbReference>
<proteinExistence type="predicted"/>
<reference evidence="2" key="1">
    <citation type="journal article" date="2022" name="Mol. Ecol. Resour.">
        <title>The genomes of chicory, endive, great burdock and yacon provide insights into Asteraceae palaeo-polyploidization history and plant inulin production.</title>
        <authorList>
            <person name="Fan W."/>
            <person name="Wang S."/>
            <person name="Wang H."/>
            <person name="Wang A."/>
            <person name="Jiang F."/>
            <person name="Liu H."/>
            <person name="Zhao H."/>
            <person name="Xu D."/>
            <person name="Zhang Y."/>
        </authorList>
    </citation>
    <scope>NUCLEOTIDE SEQUENCE [LARGE SCALE GENOMIC DNA]</scope>
    <source>
        <strain evidence="2">cv. Yunnan</strain>
    </source>
</reference>
<evidence type="ECO:0000313" key="2">
    <source>
        <dbReference type="Proteomes" id="UP001056120"/>
    </source>
</evidence>